<comment type="caution">
    <text evidence="2">The sequence shown here is derived from an EMBL/GenBank/DDBJ whole genome shotgun (WGS) entry which is preliminary data.</text>
</comment>
<dbReference type="Proteomes" id="UP000660745">
    <property type="component" value="Unassembled WGS sequence"/>
</dbReference>
<reference evidence="2" key="2">
    <citation type="submission" date="2020-09" db="EMBL/GenBank/DDBJ databases">
        <authorList>
            <person name="Sun Q."/>
            <person name="Zhou Y."/>
        </authorList>
    </citation>
    <scope>NUCLEOTIDE SEQUENCE</scope>
    <source>
        <strain evidence="2">CGMCC 4.7430</strain>
    </source>
</reference>
<protein>
    <recommendedName>
        <fullName evidence="4">Sensor domain-containing protein</fullName>
    </recommendedName>
</protein>
<evidence type="ECO:0000256" key="1">
    <source>
        <dbReference type="SAM" id="SignalP"/>
    </source>
</evidence>
<feature type="chain" id="PRO_5038450809" description="Sensor domain-containing protein" evidence="1">
    <location>
        <begin position="19"/>
        <end position="212"/>
    </location>
</feature>
<name>A0A918EA82_9ACTN</name>
<evidence type="ECO:0000313" key="2">
    <source>
        <dbReference type="EMBL" id="GGP18565.1"/>
    </source>
</evidence>
<keyword evidence="1" id="KW-0732">Signal</keyword>
<accession>A0A918EA82</accession>
<dbReference type="PROSITE" id="PS51257">
    <property type="entry name" value="PROKAR_LIPOPROTEIN"/>
    <property type="match status" value="1"/>
</dbReference>
<organism evidence="2 3">
    <name type="scientific">Nonomuraea glycinis</name>
    <dbReference type="NCBI Taxonomy" id="2047744"/>
    <lineage>
        <taxon>Bacteria</taxon>
        <taxon>Bacillati</taxon>
        <taxon>Actinomycetota</taxon>
        <taxon>Actinomycetes</taxon>
        <taxon>Streptosporangiales</taxon>
        <taxon>Streptosporangiaceae</taxon>
        <taxon>Nonomuraea</taxon>
    </lineage>
</organism>
<sequence>MKRVLRIIACGLLAGALAGCGGRGIAEVDGVDMKALAHMKEILAKEPRLPDGFSPRPGQAWQAPFTPADRNCRAVLDAAGGRAPERALTAQAAASYQGDELGEQVGVGLAQYMGSEAEEHIAELARALESCRAVRAGSGTLLRTTILPLGDVADEAVGGELRGKLNGYPYTLDVVLARSGDTLVSLVHTSMAEMEPQRTRQLLDAVIRMATA</sequence>
<proteinExistence type="predicted"/>
<dbReference type="EMBL" id="BMNK01000031">
    <property type="protein sequence ID" value="GGP18565.1"/>
    <property type="molecule type" value="Genomic_DNA"/>
</dbReference>
<reference evidence="2" key="1">
    <citation type="journal article" date="2014" name="Int. J. Syst. Evol. Microbiol.">
        <title>Complete genome sequence of Corynebacterium casei LMG S-19264T (=DSM 44701T), isolated from a smear-ripened cheese.</title>
        <authorList>
            <consortium name="US DOE Joint Genome Institute (JGI-PGF)"/>
            <person name="Walter F."/>
            <person name="Albersmeier A."/>
            <person name="Kalinowski J."/>
            <person name="Ruckert C."/>
        </authorList>
    </citation>
    <scope>NUCLEOTIDE SEQUENCE</scope>
    <source>
        <strain evidence="2">CGMCC 4.7430</strain>
    </source>
</reference>
<dbReference type="RefSeq" id="WP_189145037.1">
    <property type="nucleotide sequence ID" value="NZ_BMNK01000031.1"/>
</dbReference>
<gene>
    <name evidence="2" type="ORF">GCM10012278_91190</name>
</gene>
<evidence type="ECO:0000313" key="3">
    <source>
        <dbReference type="Proteomes" id="UP000660745"/>
    </source>
</evidence>
<evidence type="ECO:0008006" key="4">
    <source>
        <dbReference type="Google" id="ProtNLM"/>
    </source>
</evidence>
<keyword evidence="3" id="KW-1185">Reference proteome</keyword>
<feature type="signal peptide" evidence="1">
    <location>
        <begin position="1"/>
        <end position="18"/>
    </location>
</feature>
<dbReference type="AlphaFoldDB" id="A0A918EA82"/>